<feature type="transmembrane region" description="Helical" evidence="6">
    <location>
        <begin position="131"/>
        <end position="156"/>
    </location>
</feature>
<dbReference type="InterPro" id="IPR023494">
    <property type="entry name" value="Cyt_c_bgen_Ccs1/CcsB/ResB"/>
</dbReference>
<dbReference type="InterPro" id="IPR007816">
    <property type="entry name" value="ResB-like_domain"/>
</dbReference>
<evidence type="ECO:0000313" key="9">
    <source>
        <dbReference type="Proteomes" id="UP000324159"/>
    </source>
</evidence>
<dbReference type="PANTHER" id="PTHR31566">
    <property type="entry name" value="CYTOCHROME C BIOGENESIS PROTEIN CCS1, CHLOROPLASTIC"/>
    <property type="match status" value="1"/>
</dbReference>
<sequence length="404" mass="45052">MLKRLLDSLASLKLTMVLLLGLATVAVFGTIWPSRDSELPVLRYELFYQTPWFRLLLGLLALNLTVCSLRLLRRRFAESERFFALSPATERGVPLPAATAEELAAALAAAGYRTQVRNERLLGWRGRWRRFAVLAVHGALLVVMAGALIGGLGYVATLNIYVGDSSSVAFDWDLQRDRPLGFTLRLDAADLVFYPIDLRIGLIDPATGGVVREYTTREGESLELPVAGYRAEVARFDPFSQTLTLKIYRHDRFLRDYVVTAGVRNPDNRVAGYVLYPLAFRDPVLKQYRSRVSILEGGKLVRQGTIAVNHPLVHRGVAIYQTAYNRDRDGRPYAGFQFSRDPGEPLVWAGCILFILALLAHFSGRPRAVLVVRGAEGWRLLPLLGFSGPAGDDIARLAERLCQR</sequence>
<comment type="subcellular location">
    <subcellularLocation>
        <location evidence="1">Membrane</location>
        <topology evidence="1">Multi-pass membrane protein</topology>
    </subcellularLocation>
</comment>
<evidence type="ECO:0000256" key="3">
    <source>
        <dbReference type="ARBA" id="ARBA00022748"/>
    </source>
</evidence>
<reference evidence="8 9" key="1">
    <citation type="submission" date="2019-07" db="EMBL/GenBank/DDBJ databases">
        <title>Genomic Encyclopedia of Type Strains, Phase IV (KMG-IV): sequencing the most valuable type-strain genomes for metagenomic binning, comparative biology and taxonomic classification.</title>
        <authorList>
            <person name="Goeker M."/>
        </authorList>
    </citation>
    <scope>NUCLEOTIDE SEQUENCE [LARGE SCALE GENOMIC DNA]</scope>
    <source>
        <strain evidence="8 9">SS015</strain>
    </source>
</reference>
<dbReference type="GO" id="GO:0017004">
    <property type="term" value="P:cytochrome complex assembly"/>
    <property type="evidence" value="ECO:0007669"/>
    <property type="project" value="UniProtKB-KW"/>
</dbReference>
<evidence type="ECO:0000259" key="7">
    <source>
        <dbReference type="Pfam" id="PF05140"/>
    </source>
</evidence>
<keyword evidence="2 6" id="KW-0812">Transmembrane</keyword>
<dbReference type="PANTHER" id="PTHR31566:SF0">
    <property type="entry name" value="CYTOCHROME C BIOGENESIS PROTEIN CCS1, CHLOROPLASTIC"/>
    <property type="match status" value="1"/>
</dbReference>
<proteinExistence type="predicted"/>
<feature type="domain" description="ResB-like" evidence="7">
    <location>
        <begin position="12"/>
        <end position="215"/>
    </location>
</feature>
<evidence type="ECO:0000256" key="4">
    <source>
        <dbReference type="ARBA" id="ARBA00022989"/>
    </source>
</evidence>
<evidence type="ECO:0000256" key="1">
    <source>
        <dbReference type="ARBA" id="ARBA00004141"/>
    </source>
</evidence>
<feature type="transmembrane region" description="Helical" evidence="6">
    <location>
        <begin position="52"/>
        <end position="72"/>
    </location>
</feature>
<dbReference type="AlphaFoldDB" id="A0A5D3WJ28"/>
<name>A0A5D3WJ28_9BACT</name>
<dbReference type="EMBL" id="VNIB01000004">
    <property type="protein sequence ID" value="TYO98933.1"/>
    <property type="molecule type" value="Genomic_DNA"/>
</dbReference>
<dbReference type="RefSeq" id="WP_187426658.1">
    <property type="nucleotide sequence ID" value="NZ_VNIB01000004.1"/>
</dbReference>
<evidence type="ECO:0000256" key="5">
    <source>
        <dbReference type="ARBA" id="ARBA00023136"/>
    </source>
</evidence>
<keyword evidence="9" id="KW-1185">Reference proteome</keyword>
<keyword evidence="3" id="KW-0201">Cytochrome c-type biogenesis</keyword>
<feature type="domain" description="ResB-like" evidence="7">
    <location>
        <begin position="286"/>
        <end position="325"/>
    </location>
</feature>
<protein>
    <submittedName>
        <fullName evidence="8">Cytochrome c biogenesis protein</fullName>
    </submittedName>
</protein>
<keyword evidence="5 6" id="KW-0472">Membrane</keyword>
<dbReference type="Proteomes" id="UP000324159">
    <property type="component" value="Unassembled WGS sequence"/>
</dbReference>
<organism evidence="8 9">
    <name type="scientific">Geothermobacter ehrlichii</name>
    <dbReference type="NCBI Taxonomy" id="213224"/>
    <lineage>
        <taxon>Bacteria</taxon>
        <taxon>Pseudomonadati</taxon>
        <taxon>Thermodesulfobacteriota</taxon>
        <taxon>Desulfuromonadia</taxon>
        <taxon>Desulfuromonadales</taxon>
        <taxon>Geothermobacteraceae</taxon>
        <taxon>Geothermobacter</taxon>
    </lineage>
</organism>
<dbReference type="GO" id="GO:0016020">
    <property type="term" value="C:membrane"/>
    <property type="evidence" value="ECO:0007669"/>
    <property type="project" value="UniProtKB-SubCell"/>
</dbReference>
<evidence type="ECO:0000256" key="6">
    <source>
        <dbReference type="SAM" id="Phobius"/>
    </source>
</evidence>
<gene>
    <name evidence="8" type="ORF">EDC39_10457</name>
</gene>
<evidence type="ECO:0000313" key="8">
    <source>
        <dbReference type="EMBL" id="TYO98933.1"/>
    </source>
</evidence>
<feature type="transmembrane region" description="Helical" evidence="6">
    <location>
        <begin position="12"/>
        <end position="32"/>
    </location>
</feature>
<evidence type="ECO:0000256" key="2">
    <source>
        <dbReference type="ARBA" id="ARBA00022692"/>
    </source>
</evidence>
<comment type="caution">
    <text evidence="8">The sequence shown here is derived from an EMBL/GenBank/DDBJ whole genome shotgun (WGS) entry which is preliminary data.</text>
</comment>
<keyword evidence="4 6" id="KW-1133">Transmembrane helix</keyword>
<dbReference type="Pfam" id="PF05140">
    <property type="entry name" value="ResB"/>
    <property type="match status" value="2"/>
</dbReference>
<accession>A0A5D3WJ28</accession>
<feature type="transmembrane region" description="Helical" evidence="6">
    <location>
        <begin position="346"/>
        <end position="364"/>
    </location>
</feature>